<dbReference type="SUPFAM" id="SSF47928">
    <property type="entry name" value="N-terminal domain of the delta subunit of the F1F0-ATP synthase"/>
    <property type="match status" value="1"/>
</dbReference>
<dbReference type="PROSITE" id="PS00389">
    <property type="entry name" value="ATPASE_DELTA"/>
    <property type="match status" value="1"/>
</dbReference>
<comment type="function">
    <text evidence="8">F(1)F(0) ATP synthase produces ATP from ADP in the presence of a proton or sodium gradient. F-type ATPases consist of two structural domains, F(1) containing the extramembraneous catalytic core and F(0) containing the membrane proton channel, linked together by a central stalk and a peripheral stalk. During catalysis, ATP synthesis in the catalytic domain of F(1) is coupled via a rotary mechanism of the central stalk subunits to proton translocation.</text>
</comment>
<evidence type="ECO:0000256" key="3">
    <source>
        <dbReference type="ARBA" id="ARBA00022781"/>
    </source>
</evidence>
<sequence length="177" mass="19858">MADNITVARPYAKAAFDFAVEHNRVEAWQKILTLASHISQDDQIKSLLTSDMKPDSIAKLFINICNDQLDEYQTNFIKVMAENKRLILMPEVLTLFIHYNLAKEAVADVDVISAAPLTDSQLNKITAAVEQRLSRKVKLNCHIDKSIISGFIIRSGDMVIDSSIRGRLNRLSDALQS</sequence>
<dbReference type="HOGENOM" id="CLU_085114_3_0_6"/>
<keyword evidence="5 8" id="KW-0472">Membrane</keyword>
<comment type="subcellular location">
    <subcellularLocation>
        <location evidence="8">Cell membrane</location>
        <topology evidence="8">Peripheral membrane protein</topology>
    </subcellularLocation>
    <subcellularLocation>
        <location evidence="1">Membrane</location>
    </subcellularLocation>
</comment>
<reference evidence="9 11" key="1">
    <citation type="journal article" date="2014" name="Appl. Environ. Microbiol.">
        <title>Gut symbionts from distinct hosts exhibit genotoxic activity via divergent colibactin biosynthetic pathways.</title>
        <authorList>
            <person name="Engel P."/>
            <person name="Vizcaino M.I."/>
            <person name="Crawford J.M."/>
        </authorList>
    </citation>
    <scope>NUCLEOTIDE SEQUENCE [LARGE SCALE GENOMIC DNA]</scope>
    <source>
        <strain evidence="9 11">PEB0191</strain>
    </source>
</reference>
<dbReference type="GO" id="GO:0046933">
    <property type="term" value="F:proton-transporting ATP synthase activity, rotational mechanism"/>
    <property type="evidence" value="ECO:0007669"/>
    <property type="project" value="UniProtKB-UniRule"/>
</dbReference>
<keyword evidence="11" id="KW-1185">Reference proteome</keyword>
<dbReference type="EMBL" id="CP009056">
    <property type="protein sequence ID" value="AJA45916.1"/>
    <property type="molecule type" value="Genomic_DNA"/>
</dbReference>
<dbReference type="GO" id="GO:0045259">
    <property type="term" value="C:proton-transporting ATP synthase complex"/>
    <property type="evidence" value="ECO:0007669"/>
    <property type="project" value="UniProtKB-KW"/>
</dbReference>
<dbReference type="InterPro" id="IPR026015">
    <property type="entry name" value="ATP_synth_OSCP/delta_N_sf"/>
</dbReference>
<dbReference type="Proteomes" id="UP000247838">
    <property type="component" value="Unassembled WGS sequence"/>
</dbReference>
<name>A0A0A7S9F0_FRIPE</name>
<proteinExistence type="inferred from homology"/>
<dbReference type="InterPro" id="IPR020781">
    <property type="entry name" value="ATPase_OSCP/d_CS"/>
</dbReference>
<dbReference type="GO" id="GO:0005886">
    <property type="term" value="C:plasma membrane"/>
    <property type="evidence" value="ECO:0007669"/>
    <property type="project" value="UniProtKB-SubCell"/>
</dbReference>
<keyword evidence="3 8" id="KW-0375">Hydrogen ion transport</keyword>
<evidence type="ECO:0000256" key="5">
    <source>
        <dbReference type="ARBA" id="ARBA00023136"/>
    </source>
</evidence>
<keyword evidence="8" id="KW-1003">Cell membrane</keyword>
<dbReference type="KEGG" id="fpp:FPB0191_02106"/>
<dbReference type="Gene3D" id="1.10.520.20">
    <property type="entry name" value="N-terminal domain of the delta subunit of the F1F0-ATP synthase"/>
    <property type="match status" value="1"/>
</dbReference>
<dbReference type="Pfam" id="PF00213">
    <property type="entry name" value="OSCP"/>
    <property type="match status" value="1"/>
</dbReference>
<evidence type="ECO:0000313" key="11">
    <source>
        <dbReference type="Proteomes" id="UP000030901"/>
    </source>
</evidence>
<reference evidence="10 12" key="2">
    <citation type="submission" date="2018-05" db="EMBL/GenBank/DDBJ databases">
        <title>Reference genomes for bee gut microbiota database.</title>
        <authorList>
            <person name="Ellegaard K.M."/>
        </authorList>
    </citation>
    <scope>NUCLEOTIDE SEQUENCE [LARGE SCALE GENOMIC DNA]</scope>
    <source>
        <strain evidence="10 12">ESL0167</strain>
    </source>
</reference>
<dbReference type="OrthoDB" id="9816221at2"/>
<evidence type="ECO:0000313" key="9">
    <source>
        <dbReference type="EMBL" id="AJA45916.1"/>
    </source>
</evidence>
<evidence type="ECO:0000313" key="12">
    <source>
        <dbReference type="Proteomes" id="UP000247838"/>
    </source>
</evidence>
<dbReference type="NCBIfam" id="NF004404">
    <property type="entry name" value="PRK05758.2-5"/>
    <property type="match status" value="1"/>
</dbReference>
<gene>
    <name evidence="8" type="primary">atpH</name>
    <name evidence="10" type="ORF">DKK76_10415</name>
    <name evidence="9" type="ORF">FPB0191_02106</name>
</gene>
<keyword evidence="7 8" id="KW-0066">ATP synthesis</keyword>
<keyword evidence="4 8" id="KW-0406">Ion transport</keyword>
<dbReference type="Proteomes" id="UP000030901">
    <property type="component" value="Chromosome"/>
</dbReference>
<keyword evidence="9" id="KW-0378">Hydrolase</keyword>
<dbReference type="NCBIfam" id="NF004402">
    <property type="entry name" value="PRK05758.2-2"/>
    <property type="match status" value="1"/>
</dbReference>
<comment type="function">
    <text evidence="8">This protein is part of the stalk that links CF(0) to CF(1). It either transmits conformational changes from CF(0) to CF(1) or is implicated in proton conduction.</text>
</comment>
<organism evidence="9 11">
    <name type="scientific">Frischella perrara</name>
    <dbReference type="NCBI Taxonomy" id="1267021"/>
    <lineage>
        <taxon>Bacteria</taxon>
        <taxon>Pseudomonadati</taxon>
        <taxon>Pseudomonadota</taxon>
        <taxon>Gammaproteobacteria</taxon>
        <taxon>Orbales</taxon>
        <taxon>Orbaceae</taxon>
        <taxon>Frischella</taxon>
    </lineage>
</organism>
<evidence type="ECO:0000256" key="8">
    <source>
        <dbReference type="HAMAP-Rule" id="MF_01416"/>
    </source>
</evidence>
<dbReference type="GO" id="GO:0016787">
    <property type="term" value="F:hydrolase activity"/>
    <property type="evidence" value="ECO:0007669"/>
    <property type="project" value="UniProtKB-KW"/>
</dbReference>
<evidence type="ECO:0000256" key="7">
    <source>
        <dbReference type="ARBA" id="ARBA00023310"/>
    </source>
</evidence>
<evidence type="ECO:0000256" key="4">
    <source>
        <dbReference type="ARBA" id="ARBA00023065"/>
    </source>
</evidence>
<evidence type="ECO:0000256" key="1">
    <source>
        <dbReference type="ARBA" id="ARBA00004370"/>
    </source>
</evidence>
<dbReference type="AlphaFoldDB" id="A0A0A7S9F0"/>
<keyword evidence="6 8" id="KW-0139">CF(1)</keyword>
<dbReference type="PANTHER" id="PTHR11910">
    <property type="entry name" value="ATP SYNTHASE DELTA CHAIN"/>
    <property type="match status" value="1"/>
</dbReference>
<dbReference type="PRINTS" id="PR00125">
    <property type="entry name" value="ATPASEDELTA"/>
</dbReference>
<protein>
    <recommendedName>
        <fullName evidence="8">ATP synthase subunit delta</fullName>
    </recommendedName>
    <alternativeName>
        <fullName evidence="8">ATP synthase F(1) sector subunit delta</fullName>
    </alternativeName>
    <alternativeName>
        <fullName evidence="8">F-type ATPase subunit delta</fullName>
        <shortName evidence="8">F-ATPase subunit delta</shortName>
    </alternativeName>
</protein>
<keyword evidence="2 8" id="KW-0813">Transport</keyword>
<evidence type="ECO:0000313" key="10">
    <source>
        <dbReference type="EMBL" id="PXY94568.1"/>
    </source>
</evidence>
<evidence type="ECO:0000256" key="6">
    <source>
        <dbReference type="ARBA" id="ARBA00023196"/>
    </source>
</evidence>
<evidence type="ECO:0000256" key="2">
    <source>
        <dbReference type="ARBA" id="ARBA00022448"/>
    </source>
</evidence>
<accession>A0A0A7S9F0</accession>
<dbReference type="RefSeq" id="WP_039105937.1">
    <property type="nucleotide sequence ID" value="NZ_CALYQC010000007.1"/>
</dbReference>
<dbReference type="EMBL" id="QGLM01000020">
    <property type="protein sequence ID" value="PXY94568.1"/>
    <property type="molecule type" value="Genomic_DNA"/>
</dbReference>
<dbReference type="HAMAP" id="MF_01416">
    <property type="entry name" value="ATP_synth_delta_bact"/>
    <property type="match status" value="1"/>
</dbReference>
<dbReference type="NCBIfam" id="TIGR01145">
    <property type="entry name" value="ATP_synt_delta"/>
    <property type="match status" value="1"/>
</dbReference>
<dbReference type="InterPro" id="IPR000711">
    <property type="entry name" value="ATPase_OSCP/dsu"/>
</dbReference>
<comment type="similarity">
    <text evidence="8">Belongs to the ATPase delta chain family.</text>
</comment>
<dbReference type="STRING" id="1267021.FPB0191_02106"/>